<keyword evidence="3" id="KW-1185">Reference proteome</keyword>
<dbReference type="Proteomes" id="UP000235826">
    <property type="component" value="Chromosome"/>
</dbReference>
<dbReference type="InterPro" id="IPR019861">
    <property type="entry name" value="PorP/SprF_Bacteroidetes"/>
</dbReference>
<evidence type="ECO:0000313" key="3">
    <source>
        <dbReference type="Proteomes" id="UP000235826"/>
    </source>
</evidence>
<gene>
    <name evidence="2" type="ORF">C1H87_21985</name>
</gene>
<keyword evidence="1" id="KW-0732">Signal</keyword>
<organism evidence="2 3">
    <name type="scientific">Flavivirga eckloniae</name>
    <dbReference type="NCBI Taxonomy" id="1803846"/>
    <lineage>
        <taxon>Bacteria</taxon>
        <taxon>Pseudomonadati</taxon>
        <taxon>Bacteroidota</taxon>
        <taxon>Flavobacteriia</taxon>
        <taxon>Flavobacteriales</taxon>
        <taxon>Flavobacteriaceae</taxon>
        <taxon>Flavivirga</taxon>
    </lineage>
</organism>
<dbReference type="RefSeq" id="WP_102757883.1">
    <property type="nucleotide sequence ID" value="NZ_CP025791.1"/>
</dbReference>
<sequence>MKKNRLYFFIAISIWCIQSYAQQDVTFTLYNYNMNIINPAYAGTGENMEFTSNYRSQWTGLDDAPKTWSFSLSSPMNDKVGLGLSVINSRVFVLKETDVFVDLSYRLQLKEKLDLFLGFKAGGAAVNIDLADIGLDNDPLFSENVSVFNPNIGIGAYLKGENYFINISVPALLKTRRYEKESGIVTQATDKMQFFMGAGYHFLLNGDVTFTPSFLTRVISEVPFSMDISGTFDLYNRVEFGLSYRLKESISSLVFFKMTNRIEIGYAYDSSITAISNYRRGNHEFILKFPILISGKQTQR</sequence>
<evidence type="ECO:0000256" key="1">
    <source>
        <dbReference type="SAM" id="SignalP"/>
    </source>
</evidence>
<dbReference type="KEGG" id="fek:C1H87_21985"/>
<dbReference type="OrthoDB" id="1114455at2"/>
<dbReference type="AlphaFoldDB" id="A0A2K9PW23"/>
<feature type="chain" id="PRO_5014940676" description="Type IX secretion system membrane protein PorP/SprF" evidence="1">
    <location>
        <begin position="22"/>
        <end position="300"/>
    </location>
</feature>
<evidence type="ECO:0000313" key="2">
    <source>
        <dbReference type="EMBL" id="AUP81240.1"/>
    </source>
</evidence>
<protein>
    <recommendedName>
        <fullName evidence="4">Type IX secretion system membrane protein PorP/SprF</fullName>
    </recommendedName>
</protein>
<dbReference type="EMBL" id="CP025791">
    <property type="protein sequence ID" value="AUP81240.1"/>
    <property type="molecule type" value="Genomic_DNA"/>
</dbReference>
<feature type="signal peptide" evidence="1">
    <location>
        <begin position="1"/>
        <end position="21"/>
    </location>
</feature>
<accession>A0A2K9PW23</accession>
<evidence type="ECO:0008006" key="4">
    <source>
        <dbReference type="Google" id="ProtNLM"/>
    </source>
</evidence>
<name>A0A2K9PW23_9FLAO</name>
<dbReference type="NCBIfam" id="TIGR03519">
    <property type="entry name" value="T9SS_PorP_fam"/>
    <property type="match status" value="1"/>
</dbReference>
<proteinExistence type="predicted"/>
<reference evidence="2 3" key="1">
    <citation type="submission" date="2018-01" db="EMBL/GenBank/DDBJ databases">
        <title>Complete genome sequence of Flavivirga eckloniae ECD14 isolated from seaweed Ecklonia cava.</title>
        <authorList>
            <person name="Lee J.H."/>
            <person name="Baik K.S."/>
            <person name="Seong C.N."/>
        </authorList>
    </citation>
    <scope>NUCLEOTIDE SEQUENCE [LARGE SCALE GENOMIC DNA]</scope>
    <source>
        <strain evidence="2 3">ECD14</strain>
    </source>
</reference>
<dbReference type="Pfam" id="PF11751">
    <property type="entry name" value="PorP_SprF"/>
    <property type="match status" value="1"/>
</dbReference>